<protein>
    <submittedName>
        <fullName evidence="3">Uncharacterized protein</fullName>
    </submittedName>
</protein>
<evidence type="ECO:0000256" key="2">
    <source>
        <dbReference type="SAM" id="Phobius"/>
    </source>
</evidence>
<dbReference type="Proteomes" id="UP000318017">
    <property type="component" value="Chromosome"/>
</dbReference>
<dbReference type="OrthoDB" id="264178at2"/>
<evidence type="ECO:0000256" key="1">
    <source>
        <dbReference type="SAM" id="MobiDB-lite"/>
    </source>
</evidence>
<evidence type="ECO:0000313" key="3">
    <source>
        <dbReference type="EMBL" id="QDV27475.1"/>
    </source>
</evidence>
<keyword evidence="2" id="KW-1133">Transmembrane helix</keyword>
<accession>A0A518GFV2</accession>
<sequence length="173" mass="18826">MPSNPTQPTSNTTLHSGPGRLGYDFALLGLNARESRVEVIREAAGRTAARIQQAFPADSKEQAELLSDLATSTYRLLDPRNRERPFERIQLCIVSEGDLELRKGSRTPLLTEATQRVVAEPIPQEASKDAAADSNKHSGKHRRPGQCRIGTIALGALGILVTTTLLMACAIWL</sequence>
<name>A0A518GFV2_9BACT</name>
<keyword evidence="2" id="KW-0812">Transmembrane</keyword>
<gene>
    <name evidence="3" type="ORF">Q31a_58640</name>
</gene>
<feature type="compositionally biased region" description="Basic and acidic residues" evidence="1">
    <location>
        <begin position="126"/>
        <end position="136"/>
    </location>
</feature>
<organism evidence="3 4">
    <name type="scientific">Aureliella helgolandensis</name>
    <dbReference type="NCBI Taxonomy" id="2527968"/>
    <lineage>
        <taxon>Bacteria</taxon>
        <taxon>Pseudomonadati</taxon>
        <taxon>Planctomycetota</taxon>
        <taxon>Planctomycetia</taxon>
        <taxon>Pirellulales</taxon>
        <taxon>Pirellulaceae</taxon>
        <taxon>Aureliella</taxon>
    </lineage>
</organism>
<dbReference type="EMBL" id="CP036298">
    <property type="protein sequence ID" value="QDV27475.1"/>
    <property type="molecule type" value="Genomic_DNA"/>
</dbReference>
<keyword evidence="4" id="KW-1185">Reference proteome</keyword>
<dbReference type="AlphaFoldDB" id="A0A518GFV2"/>
<proteinExistence type="predicted"/>
<keyword evidence="2" id="KW-0472">Membrane</keyword>
<feature type="region of interest" description="Disordered" evidence="1">
    <location>
        <begin position="120"/>
        <end position="144"/>
    </location>
</feature>
<reference evidence="3 4" key="1">
    <citation type="submission" date="2019-02" db="EMBL/GenBank/DDBJ databases">
        <title>Deep-cultivation of Planctomycetes and their phenomic and genomic characterization uncovers novel biology.</title>
        <authorList>
            <person name="Wiegand S."/>
            <person name="Jogler M."/>
            <person name="Boedeker C."/>
            <person name="Pinto D."/>
            <person name="Vollmers J."/>
            <person name="Rivas-Marin E."/>
            <person name="Kohn T."/>
            <person name="Peeters S.H."/>
            <person name="Heuer A."/>
            <person name="Rast P."/>
            <person name="Oberbeckmann S."/>
            <person name="Bunk B."/>
            <person name="Jeske O."/>
            <person name="Meyerdierks A."/>
            <person name="Storesund J.E."/>
            <person name="Kallscheuer N."/>
            <person name="Luecker S."/>
            <person name="Lage O.M."/>
            <person name="Pohl T."/>
            <person name="Merkel B.J."/>
            <person name="Hornburger P."/>
            <person name="Mueller R.-W."/>
            <person name="Bruemmer F."/>
            <person name="Labrenz M."/>
            <person name="Spormann A.M."/>
            <person name="Op den Camp H."/>
            <person name="Overmann J."/>
            <person name="Amann R."/>
            <person name="Jetten M.S.M."/>
            <person name="Mascher T."/>
            <person name="Medema M.H."/>
            <person name="Devos D.P."/>
            <person name="Kaster A.-K."/>
            <person name="Ovreas L."/>
            <person name="Rohde M."/>
            <person name="Galperin M.Y."/>
            <person name="Jogler C."/>
        </authorList>
    </citation>
    <scope>NUCLEOTIDE SEQUENCE [LARGE SCALE GENOMIC DNA]</scope>
    <source>
        <strain evidence="3 4">Q31a</strain>
    </source>
</reference>
<dbReference type="KEGG" id="ahel:Q31a_58640"/>
<feature type="transmembrane region" description="Helical" evidence="2">
    <location>
        <begin position="152"/>
        <end position="172"/>
    </location>
</feature>
<evidence type="ECO:0000313" key="4">
    <source>
        <dbReference type="Proteomes" id="UP000318017"/>
    </source>
</evidence>
<dbReference type="RefSeq" id="WP_145084924.1">
    <property type="nucleotide sequence ID" value="NZ_CP036298.1"/>
</dbReference>